<evidence type="ECO:0000313" key="1">
    <source>
        <dbReference type="EMBL" id="KAF5863930.1"/>
    </source>
</evidence>
<gene>
    <name evidence="1" type="ORF">ETB97_009037</name>
</gene>
<dbReference type="AlphaFoldDB" id="A0A8H6ACU2"/>
<proteinExistence type="predicted"/>
<keyword evidence="2" id="KW-1185">Reference proteome</keyword>
<organism evidence="1 2">
    <name type="scientific">Petromyces alliaceus</name>
    <name type="common">Aspergillus alliaceus</name>
    <dbReference type="NCBI Taxonomy" id="209559"/>
    <lineage>
        <taxon>Eukaryota</taxon>
        <taxon>Fungi</taxon>
        <taxon>Dikarya</taxon>
        <taxon>Ascomycota</taxon>
        <taxon>Pezizomycotina</taxon>
        <taxon>Eurotiomycetes</taxon>
        <taxon>Eurotiomycetidae</taxon>
        <taxon>Eurotiales</taxon>
        <taxon>Aspergillaceae</taxon>
        <taxon>Aspergillus</taxon>
        <taxon>Aspergillus subgen. Circumdati</taxon>
    </lineage>
</organism>
<accession>A0A8H6ACU2</accession>
<dbReference type="Proteomes" id="UP000541154">
    <property type="component" value="Unassembled WGS sequence"/>
</dbReference>
<name>A0A8H6ACU2_PETAA</name>
<sequence>MSEIMIVSRDHMETDHIFSLTASKPFSRQIGSEENMATPSILLQTKQNGLFASDRGYSDVSDRDLLALVELCRKTTESMEAELVKRQIWINSKVSTVVDESLSHFCLWDTLAETVEATKHLERRLFVLLPN</sequence>
<evidence type="ECO:0000313" key="2">
    <source>
        <dbReference type="Proteomes" id="UP000541154"/>
    </source>
</evidence>
<protein>
    <submittedName>
        <fullName evidence="1">Uncharacterized protein</fullName>
    </submittedName>
</protein>
<reference evidence="1 2" key="1">
    <citation type="submission" date="2019-04" db="EMBL/GenBank/DDBJ databases">
        <title>Aspergillus burnettii sp. nov., novel species from soil in southeast Queensland.</title>
        <authorList>
            <person name="Gilchrist C.L.M."/>
            <person name="Pitt J.I."/>
            <person name="Lange L."/>
            <person name="Lacey H.J."/>
            <person name="Vuong D."/>
            <person name="Midgley D.J."/>
            <person name="Greenfield P."/>
            <person name="Bradbury M."/>
            <person name="Lacey E."/>
            <person name="Busk P.K."/>
            <person name="Pilgaard B."/>
            <person name="Chooi Y.H."/>
            <person name="Piggott A.M."/>
        </authorList>
    </citation>
    <scope>NUCLEOTIDE SEQUENCE [LARGE SCALE GENOMIC DNA]</scope>
    <source>
        <strain evidence="1 2">FRR 5400</strain>
    </source>
</reference>
<comment type="caution">
    <text evidence="1">The sequence shown here is derived from an EMBL/GenBank/DDBJ whole genome shotgun (WGS) entry which is preliminary data.</text>
</comment>
<dbReference type="EMBL" id="SPNV01000042">
    <property type="protein sequence ID" value="KAF5863930.1"/>
    <property type="molecule type" value="Genomic_DNA"/>
</dbReference>